<keyword evidence="1" id="KW-1185">Reference proteome</keyword>
<reference evidence="2" key="1">
    <citation type="submission" date="2025-08" db="UniProtKB">
        <authorList>
            <consortium name="RefSeq"/>
        </authorList>
    </citation>
    <scope>IDENTIFICATION</scope>
    <source>
        <tissue evidence="2">Ear skin</tissue>
    </source>
</reference>
<dbReference type="Proteomes" id="UP000694856">
    <property type="component" value="Chromosome 6"/>
</dbReference>
<accession>A0A8B8T5E6</accession>
<sequence>MAPGPVQEAPGSLQTCVQPVACPSGRGSKTSKTQVSFSHTVWVALGLRFHAGPQEDRLTASRIRDIAKGKNSLMRIHRRML</sequence>
<evidence type="ECO:0000313" key="2">
    <source>
        <dbReference type="RefSeq" id="XP_032337490.1"/>
    </source>
</evidence>
<proteinExistence type="predicted"/>
<name>A0A8B8T5E6_CAMFR</name>
<dbReference type="GeneID" id="102505575"/>
<protein>
    <submittedName>
        <fullName evidence="2">Uncharacterized protein LOC102505575 isoform X2</fullName>
    </submittedName>
</protein>
<gene>
    <name evidence="2" type="primary">LOC102505575</name>
</gene>
<evidence type="ECO:0000313" key="1">
    <source>
        <dbReference type="Proteomes" id="UP000694856"/>
    </source>
</evidence>
<dbReference type="RefSeq" id="XP_032337490.1">
    <property type="nucleotide sequence ID" value="XM_032481599.1"/>
</dbReference>
<dbReference type="AlphaFoldDB" id="A0A8B8T5E6"/>
<organism evidence="1 2">
    <name type="scientific">Camelus ferus</name>
    <name type="common">Wild bactrian camel</name>
    <name type="synonym">Camelus bactrianus ferus</name>
    <dbReference type="NCBI Taxonomy" id="419612"/>
    <lineage>
        <taxon>Eukaryota</taxon>
        <taxon>Metazoa</taxon>
        <taxon>Chordata</taxon>
        <taxon>Craniata</taxon>
        <taxon>Vertebrata</taxon>
        <taxon>Euteleostomi</taxon>
        <taxon>Mammalia</taxon>
        <taxon>Eutheria</taxon>
        <taxon>Laurasiatheria</taxon>
        <taxon>Artiodactyla</taxon>
        <taxon>Tylopoda</taxon>
        <taxon>Camelidae</taxon>
        <taxon>Camelus</taxon>
    </lineage>
</organism>